<keyword evidence="6" id="KW-0249">Electron transport</keyword>
<evidence type="ECO:0000259" key="8">
    <source>
        <dbReference type="SMART" id="SM00893"/>
    </source>
</evidence>
<feature type="domain" description="Electron transfer flavoprotein alpha/beta-subunit N-terminal" evidence="8">
    <location>
        <begin position="23"/>
        <end position="213"/>
    </location>
</feature>
<evidence type="ECO:0000313" key="9">
    <source>
        <dbReference type="EMBL" id="GAA3667099.1"/>
    </source>
</evidence>
<dbReference type="PIRSF" id="PIRSF000090">
    <property type="entry name" value="Beta-ETF"/>
    <property type="match status" value="1"/>
</dbReference>
<accession>A0ABP7BS96</accession>
<dbReference type="InterPro" id="IPR012255">
    <property type="entry name" value="ETF_b"/>
</dbReference>
<evidence type="ECO:0000256" key="2">
    <source>
        <dbReference type="ARBA" id="ARBA00007557"/>
    </source>
</evidence>
<comment type="caution">
    <text evidence="9">The sequence shown here is derived from an EMBL/GenBank/DDBJ whole genome shotgun (WGS) entry which is preliminary data.</text>
</comment>
<dbReference type="Gene3D" id="3.40.50.620">
    <property type="entry name" value="HUPs"/>
    <property type="match status" value="1"/>
</dbReference>
<organism evidence="9 10">
    <name type="scientific">Arthrobacter ginkgonis</name>
    <dbReference type="NCBI Taxonomy" id="1630594"/>
    <lineage>
        <taxon>Bacteria</taxon>
        <taxon>Bacillati</taxon>
        <taxon>Actinomycetota</taxon>
        <taxon>Actinomycetes</taxon>
        <taxon>Micrococcales</taxon>
        <taxon>Micrococcaceae</taxon>
        <taxon>Arthrobacter</taxon>
    </lineage>
</organism>
<dbReference type="CDD" id="cd01714">
    <property type="entry name" value="ETF_beta"/>
    <property type="match status" value="1"/>
</dbReference>
<dbReference type="SMART" id="SM00893">
    <property type="entry name" value="ETF"/>
    <property type="match status" value="1"/>
</dbReference>
<dbReference type="InterPro" id="IPR014730">
    <property type="entry name" value="ETF_a/b_N"/>
</dbReference>
<dbReference type="InterPro" id="IPR033948">
    <property type="entry name" value="ETF_beta_N"/>
</dbReference>
<protein>
    <recommendedName>
        <fullName evidence="4">Electron transfer flavoprotein subunit beta</fullName>
    </recommendedName>
</protein>
<dbReference type="Proteomes" id="UP001500752">
    <property type="component" value="Unassembled WGS sequence"/>
</dbReference>
<name>A0ABP7BS96_9MICC</name>
<dbReference type="PANTHER" id="PTHR21294">
    <property type="entry name" value="ELECTRON TRANSFER FLAVOPROTEIN BETA-SUBUNIT"/>
    <property type="match status" value="1"/>
</dbReference>
<evidence type="ECO:0000256" key="3">
    <source>
        <dbReference type="ARBA" id="ARBA00011355"/>
    </source>
</evidence>
<evidence type="ECO:0000256" key="7">
    <source>
        <dbReference type="ARBA" id="ARBA00025649"/>
    </source>
</evidence>
<sequence>MKIVVLMKQVPDTYEERRIDLATGLLDRAASDPVADEINERALEVALSHKDSHKGTEVVVLTMGPEGAKTALKKGLQMGADSGVHIEAGELAGADAVQTAKVLANALRETGFDLIVAGNESTDGRGGVVPAMVSELLGVPLLGSLGQVEISEGSVRGERREDGGTSTVSASLPALVSVTENVAEARFPNFKGIMTAKRKPIADVPASGAGSAASTVAGISERPARAAGVKIVDSGDAGVQLAAFLASGRLI</sequence>
<proteinExistence type="inferred from homology"/>
<keyword evidence="10" id="KW-1185">Reference proteome</keyword>
<evidence type="ECO:0000256" key="5">
    <source>
        <dbReference type="ARBA" id="ARBA00022448"/>
    </source>
</evidence>
<dbReference type="SUPFAM" id="SSF52402">
    <property type="entry name" value="Adenine nucleotide alpha hydrolases-like"/>
    <property type="match status" value="1"/>
</dbReference>
<dbReference type="Pfam" id="PF01012">
    <property type="entry name" value="ETF"/>
    <property type="match status" value="1"/>
</dbReference>
<comment type="cofactor">
    <cofactor evidence="1">
        <name>FAD</name>
        <dbReference type="ChEBI" id="CHEBI:57692"/>
    </cofactor>
</comment>
<evidence type="ECO:0000256" key="4">
    <source>
        <dbReference type="ARBA" id="ARBA00016797"/>
    </source>
</evidence>
<evidence type="ECO:0000256" key="1">
    <source>
        <dbReference type="ARBA" id="ARBA00001974"/>
    </source>
</evidence>
<evidence type="ECO:0000313" key="10">
    <source>
        <dbReference type="Proteomes" id="UP001500752"/>
    </source>
</evidence>
<gene>
    <name evidence="9" type="ORF">GCM10023081_02410</name>
</gene>
<dbReference type="PANTHER" id="PTHR21294:SF8">
    <property type="entry name" value="ELECTRON TRANSFER FLAVOPROTEIN SUBUNIT BETA"/>
    <property type="match status" value="1"/>
</dbReference>
<comment type="similarity">
    <text evidence="2">Belongs to the ETF beta-subunit/FixA family.</text>
</comment>
<evidence type="ECO:0000256" key="6">
    <source>
        <dbReference type="ARBA" id="ARBA00022982"/>
    </source>
</evidence>
<dbReference type="RefSeq" id="WP_345147850.1">
    <property type="nucleotide sequence ID" value="NZ_BAABEO010000002.1"/>
</dbReference>
<dbReference type="EMBL" id="BAABEO010000002">
    <property type="protein sequence ID" value="GAA3667099.1"/>
    <property type="molecule type" value="Genomic_DNA"/>
</dbReference>
<comment type="subunit">
    <text evidence="3">Heterodimer of an alpha and a beta subunit.</text>
</comment>
<keyword evidence="5" id="KW-0813">Transport</keyword>
<comment type="function">
    <text evidence="7">The electron transfer flavoprotein serves as a specific electron acceptor for other dehydrogenases. It transfers the electrons to the main respiratory chain via ETF-ubiquinone oxidoreductase (ETF dehydrogenase).</text>
</comment>
<dbReference type="InterPro" id="IPR014729">
    <property type="entry name" value="Rossmann-like_a/b/a_fold"/>
</dbReference>
<reference evidence="10" key="1">
    <citation type="journal article" date="2019" name="Int. J. Syst. Evol. Microbiol.">
        <title>The Global Catalogue of Microorganisms (GCM) 10K type strain sequencing project: providing services to taxonomists for standard genome sequencing and annotation.</title>
        <authorList>
            <consortium name="The Broad Institute Genomics Platform"/>
            <consortium name="The Broad Institute Genome Sequencing Center for Infectious Disease"/>
            <person name="Wu L."/>
            <person name="Ma J."/>
        </authorList>
    </citation>
    <scope>NUCLEOTIDE SEQUENCE [LARGE SCALE GENOMIC DNA]</scope>
    <source>
        <strain evidence="10">JCM 30742</strain>
    </source>
</reference>